<dbReference type="InterPro" id="IPR016193">
    <property type="entry name" value="Cytidine_deaminase-like"/>
</dbReference>
<dbReference type="RefSeq" id="WP_051487447.1">
    <property type="nucleotide sequence ID" value="NZ_AQQW01000003.1"/>
</dbReference>
<evidence type="ECO:0000256" key="1">
    <source>
        <dbReference type="ARBA" id="ARBA00006576"/>
    </source>
</evidence>
<gene>
    <name evidence="3" type="ORF">ATO8_06396</name>
</gene>
<dbReference type="STRING" id="1379903.ATO8_06396"/>
<comment type="similarity">
    <text evidence="1">Belongs to the cytidine and deoxycytidylate deaminase family.</text>
</comment>
<dbReference type="InterPro" id="IPR002125">
    <property type="entry name" value="CMP_dCMP_dom"/>
</dbReference>
<keyword evidence="4" id="KW-1185">Reference proteome</keyword>
<dbReference type="Proteomes" id="UP000019063">
    <property type="component" value="Unassembled WGS sequence"/>
</dbReference>
<organism evidence="3 4">
    <name type="scientific">Roseivivax marinus</name>
    <dbReference type="NCBI Taxonomy" id="1379903"/>
    <lineage>
        <taxon>Bacteria</taxon>
        <taxon>Pseudomonadati</taxon>
        <taxon>Pseudomonadota</taxon>
        <taxon>Alphaproteobacteria</taxon>
        <taxon>Rhodobacterales</taxon>
        <taxon>Roseobacteraceae</taxon>
        <taxon>Roseivivax</taxon>
    </lineage>
</organism>
<evidence type="ECO:0000313" key="4">
    <source>
        <dbReference type="Proteomes" id="UP000019063"/>
    </source>
</evidence>
<dbReference type="eggNOG" id="COG0295">
    <property type="taxonomic scope" value="Bacteria"/>
</dbReference>
<dbReference type="GO" id="GO:0005829">
    <property type="term" value="C:cytosol"/>
    <property type="evidence" value="ECO:0007669"/>
    <property type="project" value="TreeGrafter"/>
</dbReference>
<protein>
    <recommendedName>
        <fullName evidence="2">CMP/dCMP-type deaminase domain-containing protein</fullName>
    </recommendedName>
</protein>
<dbReference type="GO" id="GO:0072527">
    <property type="term" value="P:pyrimidine-containing compound metabolic process"/>
    <property type="evidence" value="ECO:0007669"/>
    <property type="project" value="UniProtKB-ARBA"/>
</dbReference>
<comment type="caution">
    <text evidence="3">The sequence shown here is derived from an EMBL/GenBank/DDBJ whole genome shotgun (WGS) entry which is preliminary data.</text>
</comment>
<dbReference type="Gene3D" id="3.40.140.10">
    <property type="entry name" value="Cytidine Deaminase, domain 2"/>
    <property type="match status" value="1"/>
</dbReference>
<dbReference type="GO" id="GO:0004126">
    <property type="term" value="F:cytidine deaminase activity"/>
    <property type="evidence" value="ECO:0007669"/>
    <property type="project" value="UniProtKB-ARBA"/>
</dbReference>
<evidence type="ECO:0000313" key="3">
    <source>
        <dbReference type="EMBL" id="ETW13638.1"/>
    </source>
</evidence>
<feature type="domain" description="CMP/dCMP-type deaminase" evidence="2">
    <location>
        <begin position="5"/>
        <end position="123"/>
    </location>
</feature>
<dbReference type="EMBL" id="AQQW01000003">
    <property type="protein sequence ID" value="ETW13638.1"/>
    <property type="molecule type" value="Genomic_DNA"/>
</dbReference>
<dbReference type="CDD" id="cd01283">
    <property type="entry name" value="cytidine_deaminase"/>
    <property type="match status" value="1"/>
</dbReference>
<dbReference type="SUPFAM" id="SSF53927">
    <property type="entry name" value="Cytidine deaminase-like"/>
    <property type="match status" value="1"/>
</dbReference>
<dbReference type="PANTHER" id="PTHR11644:SF2">
    <property type="entry name" value="CYTIDINE DEAMINASE"/>
    <property type="match status" value="1"/>
</dbReference>
<accession>W4HMI4</accession>
<dbReference type="GO" id="GO:0055086">
    <property type="term" value="P:nucleobase-containing small molecule metabolic process"/>
    <property type="evidence" value="ECO:0007669"/>
    <property type="project" value="UniProtKB-ARBA"/>
</dbReference>
<dbReference type="GO" id="GO:0008270">
    <property type="term" value="F:zinc ion binding"/>
    <property type="evidence" value="ECO:0007669"/>
    <property type="project" value="TreeGrafter"/>
</dbReference>
<reference evidence="3 4" key="1">
    <citation type="journal article" date="2014" name="Antonie Van Leeuwenhoek">
        <title>Roseivivax atlanticus sp. nov., isolated from surface seawater of the Atlantic Ocean.</title>
        <authorList>
            <person name="Li G."/>
            <person name="Lai Q."/>
            <person name="Liu X."/>
            <person name="Sun F."/>
            <person name="Shao Z."/>
        </authorList>
    </citation>
    <scope>NUCLEOTIDE SEQUENCE [LARGE SCALE GENOMIC DNA]</scope>
    <source>
        <strain evidence="3 4">22II-s10s</strain>
    </source>
</reference>
<name>W4HMI4_9RHOB</name>
<sequence length="140" mass="14915">MTGPRRPDPAHAAAIEAARAFSASRQRGDWHAVAAVVLTASGRQYLGINLDSTLPRASICAEPVALGMAMAADPDDRVTFVAAVNRHGRVIPPCGPCRELMLDYAPGALIAVPDEAETGFVTLPMPALMPTAYKHDRRKE</sequence>
<evidence type="ECO:0000259" key="2">
    <source>
        <dbReference type="PROSITE" id="PS51747"/>
    </source>
</evidence>
<dbReference type="PROSITE" id="PS51747">
    <property type="entry name" value="CYT_DCMP_DEAMINASES_2"/>
    <property type="match status" value="1"/>
</dbReference>
<dbReference type="AlphaFoldDB" id="W4HMI4"/>
<dbReference type="OrthoDB" id="9795347at2"/>
<proteinExistence type="inferred from homology"/>
<dbReference type="InterPro" id="IPR050202">
    <property type="entry name" value="Cyt/Deoxycyt_deaminase"/>
</dbReference>
<dbReference type="PANTHER" id="PTHR11644">
    <property type="entry name" value="CYTIDINE DEAMINASE"/>
    <property type="match status" value="1"/>
</dbReference>